<comment type="caution">
    <text evidence="1">The sequence shown here is derived from an EMBL/GenBank/DDBJ whole genome shotgun (WGS) entry which is preliminary data.</text>
</comment>
<organism evidence="1 2">
    <name type="scientific">Thelephora ganbajun</name>
    <name type="common">Ganba fungus</name>
    <dbReference type="NCBI Taxonomy" id="370292"/>
    <lineage>
        <taxon>Eukaryota</taxon>
        <taxon>Fungi</taxon>
        <taxon>Dikarya</taxon>
        <taxon>Basidiomycota</taxon>
        <taxon>Agaricomycotina</taxon>
        <taxon>Agaricomycetes</taxon>
        <taxon>Thelephorales</taxon>
        <taxon>Thelephoraceae</taxon>
        <taxon>Thelephora</taxon>
    </lineage>
</organism>
<dbReference type="EMBL" id="MU118007">
    <property type="protein sequence ID" value="KAF9648847.1"/>
    <property type="molecule type" value="Genomic_DNA"/>
</dbReference>
<proteinExistence type="predicted"/>
<reference evidence="1" key="2">
    <citation type="journal article" date="2020" name="Nat. Commun.">
        <title>Large-scale genome sequencing of mycorrhizal fungi provides insights into the early evolution of symbiotic traits.</title>
        <authorList>
            <person name="Miyauchi S."/>
            <person name="Kiss E."/>
            <person name="Kuo A."/>
            <person name="Drula E."/>
            <person name="Kohler A."/>
            <person name="Sanchez-Garcia M."/>
            <person name="Morin E."/>
            <person name="Andreopoulos B."/>
            <person name="Barry K.W."/>
            <person name="Bonito G."/>
            <person name="Buee M."/>
            <person name="Carver A."/>
            <person name="Chen C."/>
            <person name="Cichocki N."/>
            <person name="Clum A."/>
            <person name="Culley D."/>
            <person name="Crous P.W."/>
            <person name="Fauchery L."/>
            <person name="Girlanda M."/>
            <person name="Hayes R.D."/>
            <person name="Keri Z."/>
            <person name="LaButti K."/>
            <person name="Lipzen A."/>
            <person name="Lombard V."/>
            <person name="Magnuson J."/>
            <person name="Maillard F."/>
            <person name="Murat C."/>
            <person name="Nolan M."/>
            <person name="Ohm R.A."/>
            <person name="Pangilinan J."/>
            <person name="Pereira M.F."/>
            <person name="Perotto S."/>
            <person name="Peter M."/>
            <person name="Pfister S."/>
            <person name="Riley R."/>
            <person name="Sitrit Y."/>
            <person name="Stielow J.B."/>
            <person name="Szollosi G."/>
            <person name="Zifcakova L."/>
            <person name="Stursova M."/>
            <person name="Spatafora J.W."/>
            <person name="Tedersoo L."/>
            <person name="Vaario L.M."/>
            <person name="Yamada A."/>
            <person name="Yan M."/>
            <person name="Wang P."/>
            <person name="Xu J."/>
            <person name="Bruns T."/>
            <person name="Baldrian P."/>
            <person name="Vilgalys R."/>
            <person name="Dunand C."/>
            <person name="Henrissat B."/>
            <person name="Grigoriev I.V."/>
            <person name="Hibbett D."/>
            <person name="Nagy L.G."/>
            <person name="Martin F.M."/>
        </authorList>
    </citation>
    <scope>NUCLEOTIDE SEQUENCE</scope>
    <source>
        <strain evidence="1">P2</strain>
    </source>
</reference>
<accession>A0ACB6ZH25</accession>
<gene>
    <name evidence="1" type="ORF">BDM02DRAFT_2061903</name>
</gene>
<evidence type="ECO:0000313" key="2">
    <source>
        <dbReference type="Proteomes" id="UP000886501"/>
    </source>
</evidence>
<dbReference type="Proteomes" id="UP000886501">
    <property type="component" value="Unassembled WGS sequence"/>
</dbReference>
<reference evidence="1" key="1">
    <citation type="submission" date="2019-10" db="EMBL/GenBank/DDBJ databases">
        <authorList>
            <consortium name="DOE Joint Genome Institute"/>
            <person name="Kuo A."/>
            <person name="Miyauchi S."/>
            <person name="Kiss E."/>
            <person name="Drula E."/>
            <person name="Kohler A."/>
            <person name="Sanchez-Garcia M."/>
            <person name="Andreopoulos B."/>
            <person name="Barry K.W."/>
            <person name="Bonito G."/>
            <person name="Buee M."/>
            <person name="Carver A."/>
            <person name="Chen C."/>
            <person name="Cichocki N."/>
            <person name="Clum A."/>
            <person name="Culley D."/>
            <person name="Crous P.W."/>
            <person name="Fauchery L."/>
            <person name="Girlanda M."/>
            <person name="Hayes R."/>
            <person name="Keri Z."/>
            <person name="Labutti K."/>
            <person name="Lipzen A."/>
            <person name="Lombard V."/>
            <person name="Magnuson J."/>
            <person name="Maillard F."/>
            <person name="Morin E."/>
            <person name="Murat C."/>
            <person name="Nolan M."/>
            <person name="Ohm R."/>
            <person name="Pangilinan J."/>
            <person name="Pereira M."/>
            <person name="Perotto S."/>
            <person name="Peter M."/>
            <person name="Riley R."/>
            <person name="Sitrit Y."/>
            <person name="Stielow B."/>
            <person name="Szollosi G."/>
            <person name="Zifcakova L."/>
            <person name="Stursova M."/>
            <person name="Spatafora J.W."/>
            <person name="Tedersoo L."/>
            <person name="Vaario L.-M."/>
            <person name="Yamada A."/>
            <person name="Yan M."/>
            <person name="Wang P."/>
            <person name="Xu J."/>
            <person name="Bruns T."/>
            <person name="Baldrian P."/>
            <person name="Vilgalys R."/>
            <person name="Henrissat B."/>
            <person name="Grigoriev I.V."/>
            <person name="Hibbett D."/>
            <person name="Nagy L.G."/>
            <person name="Martin F.M."/>
        </authorList>
    </citation>
    <scope>NUCLEOTIDE SEQUENCE</scope>
    <source>
        <strain evidence="1">P2</strain>
    </source>
</reference>
<sequence length="139" mass="14616">MTTTTTTQAKVALSLPQKTAIGLLSSLPTANPTLQAIQRTLPLLPPSLLSNLPNLGNSLSSTKATTLATGTGAQNPNNSNTSNMSQSNTCENCHLHPKWFDPASGVLHDYCSRACAKANAATANCEVLYSYTSSQPPER</sequence>
<keyword evidence="2" id="KW-1185">Reference proteome</keyword>
<name>A0ACB6ZH25_THEGA</name>
<protein>
    <submittedName>
        <fullName evidence="1">Uncharacterized protein</fullName>
    </submittedName>
</protein>
<evidence type="ECO:0000313" key="1">
    <source>
        <dbReference type="EMBL" id="KAF9648847.1"/>
    </source>
</evidence>